<protein>
    <recommendedName>
        <fullName evidence="11">Olfactory receptor</fullName>
    </recommendedName>
</protein>
<dbReference type="RefSeq" id="XP_054849152.1">
    <property type="nucleotide sequence ID" value="XM_054993177.1"/>
</dbReference>
<keyword evidence="5 11" id="KW-1133">Transmembrane helix</keyword>
<feature type="transmembrane region" description="Helical" evidence="11">
    <location>
        <begin position="64"/>
        <end position="83"/>
    </location>
</feature>
<dbReference type="GO" id="GO:0005886">
    <property type="term" value="C:plasma membrane"/>
    <property type="evidence" value="ECO:0007669"/>
    <property type="project" value="UniProtKB-SubCell"/>
</dbReference>
<dbReference type="GO" id="GO:0004930">
    <property type="term" value="F:G protein-coupled receptor activity"/>
    <property type="evidence" value="ECO:0007669"/>
    <property type="project" value="UniProtKB-KW"/>
</dbReference>
<dbReference type="GeneID" id="129338732"/>
<evidence type="ECO:0000256" key="3">
    <source>
        <dbReference type="ARBA" id="ARBA00022692"/>
    </source>
</evidence>
<keyword evidence="8 10" id="KW-0675">Receptor</keyword>
<evidence type="ECO:0000256" key="4">
    <source>
        <dbReference type="ARBA" id="ARBA00022725"/>
    </source>
</evidence>
<dbReference type="InterPro" id="IPR050516">
    <property type="entry name" value="Olfactory_GPCR"/>
</dbReference>
<dbReference type="InterPro" id="IPR000276">
    <property type="entry name" value="GPCR_Rhodpsn"/>
</dbReference>
<feature type="domain" description="G-protein coupled receptors family 1 profile" evidence="12">
    <location>
        <begin position="46"/>
        <end position="295"/>
    </location>
</feature>
<evidence type="ECO:0000313" key="13">
    <source>
        <dbReference type="Proteomes" id="UP001190640"/>
    </source>
</evidence>
<dbReference type="PANTHER" id="PTHR26452">
    <property type="entry name" value="OLFACTORY RECEPTOR"/>
    <property type="match status" value="1"/>
</dbReference>
<dbReference type="Proteomes" id="UP001190640">
    <property type="component" value="Chromosome 12"/>
</dbReference>
<dbReference type="Pfam" id="PF13853">
    <property type="entry name" value="7tm_4"/>
    <property type="match status" value="1"/>
</dbReference>
<evidence type="ECO:0000313" key="14">
    <source>
        <dbReference type="RefSeq" id="XP_054849152.1"/>
    </source>
</evidence>
<dbReference type="PROSITE" id="PS00237">
    <property type="entry name" value="G_PROTEIN_RECEP_F1_1"/>
    <property type="match status" value="1"/>
</dbReference>
<dbReference type="SUPFAM" id="SSF81321">
    <property type="entry name" value="Family A G protein-coupled receptor-like"/>
    <property type="match status" value="1"/>
</dbReference>
<name>A0AA97LEA5_EUBMA</name>
<evidence type="ECO:0000256" key="2">
    <source>
        <dbReference type="ARBA" id="ARBA00022475"/>
    </source>
</evidence>
<dbReference type="PRINTS" id="PR00245">
    <property type="entry name" value="OLFACTORYR"/>
</dbReference>
<evidence type="ECO:0000256" key="1">
    <source>
        <dbReference type="ARBA" id="ARBA00004651"/>
    </source>
</evidence>
<keyword evidence="7 11" id="KW-0472">Membrane</keyword>
<dbReference type="PROSITE" id="PS50262">
    <property type="entry name" value="G_PROTEIN_RECEP_F1_2"/>
    <property type="match status" value="1"/>
</dbReference>
<evidence type="ECO:0000256" key="5">
    <source>
        <dbReference type="ARBA" id="ARBA00022989"/>
    </source>
</evidence>
<feature type="transmembrane region" description="Helical" evidence="11">
    <location>
        <begin position="145"/>
        <end position="163"/>
    </location>
</feature>
<keyword evidence="9 10" id="KW-0807">Transducer</keyword>
<gene>
    <name evidence="14" type="primary">LOC129338732</name>
</gene>
<dbReference type="InterPro" id="IPR000725">
    <property type="entry name" value="Olfact_rcpt"/>
</dbReference>
<comment type="similarity">
    <text evidence="10">Belongs to the G-protein coupled receptor 1 family.</text>
</comment>
<feature type="transmembrane region" description="Helical" evidence="11">
    <location>
        <begin position="30"/>
        <end position="52"/>
    </location>
</feature>
<comment type="subcellular location">
    <subcellularLocation>
        <location evidence="1 11">Cell membrane</location>
        <topology evidence="1 11">Multi-pass membrane protein</topology>
    </subcellularLocation>
</comment>
<accession>A0AA97LEA5</accession>
<evidence type="ECO:0000259" key="12">
    <source>
        <dbReference type="PROSITE" id="PS50262"/>
    </source>
</evidence>
<keyword evidence="2 11" id="KW-1003">Cell membrane</keyword>
<organism evidence="13 14">
    <name type="scientific">Eublepharis macularius</name>
    <name type="common">Leopard gecko</name>
    <name type="synonym">Cyrtodactylus macularius</name>
    <dbReference type="NCBI Taxonomy" id="481883"/>
    <lineage>
        <taxon>Eukaryota</taxon>
        <taxon>Metazoa</taxon>
        <taxon>Chordata</taxon>
        <taxon>Craniata</taxon>
        <taxon>Vertebrata</taxon>
        <taxon>Euteleostomi</taxon>
        <taxon>Lepidosauria</taxon>
        <taxon>Squamata</taxon>
        <taxon>Bifurcata</taxon>
        <taxon>Gekkota</taxon>
        <taxon>Eublepharidae</taxon>
        <taxon>Eublepharinae</taxon>
        <taxon>Eublepharis</taxon>
    </lineage>
</organism>
<evidence type="ECO:0000256" key="9">
    <source>
        <dbReference type="ARBA" id="ARBA00023224"/>
    </source>
</evidence>
<evidence type="ECO:0000256" key="6">
    <source>
        <dbReference type="ARBA" id="ARBA00023040"/>
    </source>
</evidence>
<feature type="transmembrane region" description="Helical" evidence="11">
    <location>
        <begin position="202"/>
        <end position="226"/>
    </location>
</feature>
<evidence type="ECO:0000256" key="11">
    <source>
        <dbReference type="RuleBase" id="RU363047"/>
    </source>
</evidence>
<dbReference type="PRINTS" id="PR00237">
    <property type="entry name" value="GPCRRHODOPSN"/>
</dbReference>
<dbReference type="CDD" id="cd13954">
    <property type="entry name" value="7tmA_OR"/>
    <property type="match status" value="1"/>
</dbReference>
<evidence type="ECO:0000256" key="7">
    <source>
        <dbReference type="ARBA" id="ARBA00023136"/>
    </source>
</evidence>
<proteinExistence type="inferred from homology"/>
<feature type="transmembrane region" description="Helical" evidence="11">
    <location>
        <begin position="278"/>
        <end position="297"/>
    </location>
</feature>
<dbReference type="Gene3D" id="1.20.1070.10">
    <property type="entry name" value="Rhodopsin 7-helix transmembrane proteins"/>
    <property type="match status" value="1"/>
</dbReference>
<dbReference type="AlphaFoldDB" id="A0AA97LEA5"/>
<dbReference type="FunFam" id="1.20.1070.10:FF:000015">
    <property type="entry name" value="Olfactory receptor"/>
    <property type="match status" value="1"/>
</dbReference>
<evidence type="ECO:0000256" key="8">
    <source>
        <dbReference type="ARBA" id="ARBA00023170"/>
    </source>
</evidence>
<keyword evidence="4 11" id="KW-0552">Olfaction</keyword>
<reference evidence="14" key="1">
    <citation type="submission" date="2025-08" db="UniProtKB">
        <authorList>
            <consortium name="RefSeq"/>
        </authorList>
    </citation>
    <scope>IDENTIFICATION</scope>
    <source>
        <tissue evidence="14">Blood</tissue>
    </source>
</reference>
<keyword evidence="6 10" id="KW-0297">G-protein coupled receptor</keyword>
<evidence type="ECO:0000256" key="10">
    <source>
        <dbReference type="RuleBase" id="RU000688"/>
    </source>
</evidence>
<keyword evidence="3 10" id="KW-0812">Transmembrane</keyword>
<keyword evidence="11" id="KW-0716">Sensory transduction</keyword>
<sequence length="314" mass="34795">MEAAHLILQNGTVVTEFILLGLSSNPEVQLILFGLFLLIYLVALTGNVLILLTISLDSKLHSPMYFFLGNLSVVDIGYTSSTVPKMLMNYVSQDKTISRSVCISQTFFFISFGSIECLLLGVMAYDRYAAICHPLHYNVLMNRRVCASLAVVSWILGMANSGVHASLISLLSFCRDNVIHHFFCDISPLLKLSCSNTQVNKIVVFVQGGIVIVGSFICTLVSYIYIVASILRIRTKDGRLKAFSTCASHLTVVNVFYSTAMLTYVLPSSTYSEVKDQILSVLYGIVAPMLNPIVYSLRNKDVKNALRKVFPSYH</sequence>
<feature type="transmembrane region" description="Helical" evidence="11">
    <location>
        <begin position="103"/>
        <end position="125"/>
    </location>
</feature>
<dbReference type="InterPro" id="IPR017452">
    <property type="entry name" value="GPCR_Rhodpsn_7TM"/>
</dbReference>
<dbReference type="GO" id="GO:0004984">
    <property type="term" value="F:olfactory receptor activity"/>
    <property type="evidence" value="ECO:0007669"/>
    <property type="project" value="InterPro"/>
</dbReference>
<keyword evidence="13" id="KW-1185">Reference proteome</keyword>
<feature type="transmembrane region" description="Helical" evidence="11">
    <location>
        <begin position="247"/>
        <end position="266"/>
    </location>
</feature>